<dbReference type="STRING" id="915059.NH26_18805"/>
<evidence type="ECO:0000313" key="3">
    <source>
        <dbReference type="EMBL" id="OHX68249.1"/>
    </source>
</evidence>
<dbReference type="InterPro" id="IPR016187">
    <property type="entry name" value="CTDL_fold"/>
</dbReference>
<dbReference type="PANTHER" id="PTHR23150">
    <property type="entry name" value="SULFATASE MODIFYING FACTOR 1, 2"/>
    <property type="match status" value="1"/>
</dbReference>
<feature type="domain" description="Sulfatase-modifying factor enzyme-like" evidence="2">
    <location>
        <begin position="36"/>
        <end position="254"/>
    </location>
</feature>
<organism evidence="3 4">
    <name type="scientific">Flammeovirga pacifica</name>
    <dbReference type="NCBI Taxonomy" id="915059"/>
    <lineage>
        <taxon>Bacteria</taxon>
        <taxon>Pseudomonadati</taxon>
        <taxon>Bacteroidota</taxon>
        <taxon>Cytophagia</taxon>
        <taxon>Cytophagales</taxon>
        <taxon>Flammeovirgaceae</taxon>
        <taxon>Flammeovirga</taxon>
    </lineage>
</organism>
<evidence type="ECO:0000313" key="4">
    <source>
        <dbReference type="Proteomes" id="UP000179797"/>
    </source>
</evidence>
<evidence type="ECO:0000259" key="2">
    <source>
        <dbReference type="Pfam" id="PF03781"/>
    </source>
</evidence>
<dbReference type="EMBL" id="JRYR02000001">
    <property type="protein sequence ID" value="OHX68249.1"/>
    <property type="molecule type" value="Genomic_DNA"/>
</dbReference>
<comment type="caution">
    <text evidence="3">The sequence shown here is derived from an EMBL/GenBank/DDBJ whole genome shotgun (WGS) entry which is preliminary data.</text>
</comment>
<name>A0A1S1Z4N6_FLAPC</name>
<dbReference type="AlphaFoldDB" id="A0A1S1Z4N6"/>
<dbReference type="InterPro" id="IPR051043">
    <property type="entry name" value="Sulfatase_Mod_Factor_Kinase"/>
</dbReference>
<protein>
    <recommendedName>
        <fullName evidence="2">Sulfatase-modifying factor enzyme-like domain-containing protein</fullName>
    </recommendedName>
</protein>
<keyword evidence="1" id="KW-0732">Signal</keyword>
<dbReference type="InterPro" id="IPR005532">
    <property type="entry name" value="SUMF_dom"/>
</dbReference>
<dbReference type="Gene3D" id="3.90.1580.10">
    <property type="entry name" value="paralog of FGE (formylglycine-generating enzyme)"/>
    <property type="match status" value="1"/>
</dbReference>
<reference evidence="3 4" key="1">
    <citation type="journal article" date="2012" name="Int. J. Syst. Evol. Microbiol.">
        <title>Flammeovirga pacifica sp. nov., isolated from deep-sea sediment.</title>
        <authorList>
            <person name="Xu H."/>
            <person name="Fu Y."/>
            <person name="Yang N."/>
            <person name="Ding Z."/>
            <person name="Lai Q."/>
            <person name="Zeng R."/>
        </authorList>
    </citation>
    <scope>NUCLEOTIDE SEQUENCE [LARGE SCALE GENOMIC DNA]</scope>
    <source>
        <strain evidence="4">DSM 24597 / LMG 26175 / WPAGA1</strain>
    </source>
</reference>
<sequence>MNKFTCTIILLCSLVVSTFAQKKKSYTETIDQISFDMIYVKGGTFQMGDRKGDLVLDTGENPSLPLREVKIDGFFVGKFEVTQALWESVMGSNPSELKVGNHPVESVSWNDCEEFIKKLNTLTGKDYRLLTEAEWEYVARGGKKHEKDKSSIENISSRAWVLNNADNTHQEVGTKAPNVLGIYDLQGNVWEWVNDWYAVDSYKKTGEDNPQGVQNGKEKAYRGGSFLSDENFCRPAYRNYDLPDIKQKFLGLRIGRSL</sequence>
<feature type="chain" id="PRO_5010349297" description="Sulfatase-modifying factor enzyme-like domain-containing protein" evidence="1">
    <location>
        <begin position="23"/>
        <end position="258"/>
    </location>
</feature>
<dbReference type="InterPro" id="IPR042095">
    <property type="entry name" value="SUMF_sf"/>
</dbReference>
<feature type="signal peptide" evidence="1">
    <location>
        <begin position="1"/>
        <end position="22"/>
    </location>
</feature>
<dbReference type="PANTHER" id="PTHR23150:SF19">
    <property type="entry name" value="FORMYLGLYCINE-GENERATING ENZYME"/>
    <property type="match status" value="1"/>
</dbReference>
<dbReference type="Proteomes" id="UP000179797">
    <property type="component" value="Unassembled WGS sequence"/>
</dbReference>
<evidence type="ECO:0000256" key="1">
    <source>
        <dbReference type="SAM" id="SignalP"/>
    </source>
</evidence>
<gene>
    <name evidence="3" type="ORF">NH26_18805</name>
</gene>
<dbReference type="GO" id="GO:0120147">
    <property type="term" value="F:formylglycine-generating oxidase activity"/>
    <property type="evidence" value="ECO:0007669"/>
    <property type="project" value="TreeGrafter"/>
</dbReference>
<dbReference type="SUPFAM" id="SSF56436">
    <property type="entry name" value="C-type lectin-like"/>
    <property type="match status" value="1"/>
</dbReference>
<dbReference type="Pfam" id="PF03781">
    <property type="entry name" value="FGE-sulfatase"/>
    <property type="match status" value="1"/>
</dbReference>
<proteinExistence type="predicted"/>
<accession>A0A1S1Z4N6</accession>
<dbReference type="RefSeq" id="WP_044223518.1">
    <property type="nucleotide sequence ID" value="NZ_JRYR02000001.1"/>
</dbReference>
<dbReference type="OrthoDB" id="9768004at2"/>
<keyword evidence="4" id="KW-1185">Reference proteome</keyword>